<dbReference type="Gene3D" id="3.90.70.10">
    <property type="entry name" value="Cysteine proteinases"/>
    <property type="match status" value="1"/>
</dbReference>
<dbReference type="STRING" id="478820.A0A196S9U1"/>
<comment type="similarity">
    <text evidence="1">Belongs to the peptidase C1 family.</text>
</comment>
<dbReference type="GO" id="GO:0006508">
    <property type="term" value="P:proteolysis"/>
    <property type="evidence" value="ECO:0007669"/>
    <property type="project" value="UniProtKB-KW"/>
</dbReference>
<protein>
    <recommendedName>
        <fullName evidence="8">Peptidase C1A papain C-terminal domain-containing protein</fullName>
    </recommendedName>
</protein>
<dbReference type="GO" id="GO:0008234">
    <property type="term" value="F:cysteine-type peptidase activity"/>
    <property type="evidence" value="ECO:0007669"/>
    <property type="project" value="UniProtKB-KW"/>
</dbReference>
<proteinExistence type="inferred from homology"/>
<evidence type="ECO:0000259" key="8">
    <source>
        <dbReference type="SMART" id="SM00645"/>
    </source>
</evidence>
<dbReference type="InterPro" id="IPR000668">
    <property type="entry name" value="Peptidase_C1A_C"/>
</dbReference>
<evidence type="ECO:0000256" key="3">
    <source>
        <dbReference type="ARBA" id="ARBA00022729"/>
    </source>
</evidence>
<keyword evidence="4" id="KW-0378">Hydrolase</keyword>
<keyword evidence="3" id="KW-0732">Signal</keyword>
<dbReference type="SUPFAM" id="SSF54001">
    <property type="entry name" value="Cysteine proteinases"/>
    <property type="match status" value="1"/>
</dbReference>
<evidence type="ECO:0000313" key="10">
    <source>
        <dbReference type="Proteomes" id="UP000078348"/>
    </source>
</evidence>
<dbReference type="InterPro" id="IPR038765">
    <property type="entry name" value="Papain-like_cys_pep_sf"/>
</dbReference>
<dbReference type="Pfam" id="PF00112">
    <property type="entry name" value="Peptidase_C1"/>
    <property type="match status" value="1"/>
</dbReference>
<reference evidence="9 10" key="1">
    <citation type="submission" date="2016-05" db="EMBL/GenBank/DDBJ databases">
        <title>Nuclear genome of Blastocystis sp. subtype 1 NandII.</title>
        <authorList>
            <person name="Gentekaki E."/>
            <person name="Curtis B."/>
            <person name="Stairs C."/>
            <person name="Eme L."/>
            <person name="Herman E."/>
            <person name="Klimes V."/>
            <person name="Arias M.C."/>
            <person name="Elias M."/>
            <person name="Hilliou F."/>
            <person name="Klute M."/>
            <person name="Malik S.-B."/>
            <person name="Pightling A."/>
            <person name="Rachubinski R."/>
            <person name="Salas D."/>
            <person name="Schlacht A."/>
            <person name="Suga H."/>
            <person name="Archibald J."/>
            <person name="Ball S.G."/>
            <person name="Clark G."/>
            <person name="Dacks J."/>
            <person name="Van Der Giezen M."/>
            <person name="Tsaousis A."/>
            <person name="Roger A."/>
        </authorList>
    </citation>
    <scope>NUCLEOTIDE SEQUENCE [LARGE SCALE GENOMIC DNA]</scope>
    <source>
        <strain evidence="10">ATCC 50177 / NandII</strain>
    </source>
</reference>
<evidence type="ECO:0000256" key="2">
    <source>
        <dbReference type="ARBA" id="ARBA00022670"/>
    </source>
</evidence>
<gene>
    <name evidence="9" type="ORF">AV274_5553</name>
</gene>
<keyword evidence="5" id="KW-0788">Thiol protease</keyword>
<evidence type="ECO:0000256" key="6">
    <source>
        <dbReference type="ARBA" id="ARBA00023145"/>
    </source>
</evidence>
<dbReference type="InterPro" id="IPR013128">
    <property type="entry name" value="Peptidase_C1A"/>
</dbReference>
<evidence type="ECO:0000256" key="5">
    <source>
        <dbReference type="ARBA" id="ARBA00022807"/>
    </source>
</evidence>
<dbReference type="EMBL" id="LXWW01000512">
    <property type="protein sequence ID" value="OAO12764.1"/>
    <property type="molecule type" value="Genomic_DNA"/>
</dbReference>
<feature type="domain" description="Peptidase C1A papain C-terminal" evidence="8">
    <location>
        <begin position="49"/>
        <end position="287"/>
    </location>
</feature>
<keyword evidence="6" id="KW-0865">Zymogen</keyword>
<comment type="caution">
    <text evidence="9">The sequence shown here is derived from an EMBL/GenBank/DDBJ whole genome shotgun (WGS) entry which is preliminary data.</text>
</comment>
<evidence type="ECO:0000313" key="9">
    <source>
        <dbReference type="EMBL" id="OAO12764.1"/>
    </source>
</evidence>
<evidence type="ECO:0000256" key="1">
    <source>
        <dbReference type="ARBA" id="ARBA00008455"/>
    </source>
</evidence>
<evidence type="ECO:0000256" key="4">
    <source>
        <dbReference type="ARBA" id="ARBA00022801"/>
    </source>
</evidence>
<accession>A0A196S9U1</accession>
<dbReference type="FunFam" id="3.90.70.10:FF:000031">
    <property type="entry name" value="Cathepsin B"/>
    <property type="match status" value="1"/>
</dbReference>
<organism evidence="9 10">
    <name type="scientific">Blastocystis sp. subtype 1 (strain ATCC 50177 / NandII)</name>
    <dbReference type="NCBI Taxonomy" id="478820"/>
    <lineage>
        <taxon>Eukaryota</taxon>
        <taxon>Sar</taxon>
        <taxon>Stramenopiles</taxon>
        <taxon>Bigyra</taxon>
        <taxon>Opalozoa</taxon>
        <taxon>Opalinata</taxon>
        <taxon>Blastocystidae</taxon>
        <taxon>Blastocystis</taxon>
    </lineage>
</organism>
<keyword evidence="10" id="KW-1185">Reference proteome</keyword>
<name>A0A196S9U1_BLAHN</name>
<dbReference type="PRINTS" id="PR00705">
    <property type="entry name" value="PAPAIN"/>
</dbReference>
<keyword evidence="7" id="KW-1015">Disulfide bond</keyword>
<sequence length="288" mass="32580">MVIAKRVNSQHRSWIASEEIPSRDYTLFMGTLPNEHPLETKHVSPRTDLPTAFDAREKWQDCPSIGEIRDQSDCASCWAFGVVEVATDRLCISSNGEHKESLSVEDLLECCPTCGYQCKGGYTGMAWEYVRRTGISTGGQFNTTNWCKSYPFPQCEHGDGSKYPPCTKCQEGYPIPYEKDLHQFANVYQLGGNVEEIKTEIFTNGPVDATFRVYEDFLTYKSGIYHHVEGKALSLHTVKMIGWGVENGEEYWLLVNSWNEDWGENGLFRVRLGTNECGIEDVIEACLP</sequence>
<keyword evidence="2" id="KW-0645">Protease</keyword>
<dbReference type="SMART" id="SM00645">
    <property type="entry name" value="Pept_C1"/>
    <property type="match status" value="1"/>
</dbReference>
<dbReference type="CDD" id="cd02620">
    <property type="entry name" value="Peptidase_C1A_CathepsinB"/>
    <property type="match status" value="1"/>
</dbReference>
<dbReference type="AlphaFoldDB" id="A0A196S9U1"/>
<dbReference type="Proteomes" id="UP000078348">
    <property type="component" value="Unassembled WGS sequence"/>
</dbReference>
<dbReference type="OrthoDB" id="10253408at2759"/>
<evidence type="ECO:0000256" key="7">
    <source>
        <dbReference type="ARBA" id="ARBA00023157"/>
    </source>
</evidence>
<dbReference type="PANTHER" id="PTHR12411">
    <property type="entry name" value="CYSTEINE PROTEASE FAMILY C1-RELATED"/>
    <property type="match status" value="1"/>
</dbReference>